<name>A0A914Q1X0_9BILA</name>
<evidence type="ECO:0000313" key="2">
    <source>
        <dbReference type="WBParaSite" id="PDA_v2.g24725.t1"/>
    </source>
</evidence>
<sequence length="147" mass="15777">MYISSSCPKYHGHSKNYICVGGSGYGLTDGDSGGGAFVEKSGKVYLVDIATKNGVLAKSPTNQAFLDRNKNPDALLKITNKVCAEIKKASNATIECAKSVSAPSEECIQRLEEAQEAQSKLSEYVKEGNQQNVQEVWSGGKIEDPDL</sequence>
<accession>A0A914Q1X0</accession>
<organism evidence="1 2">
    <name type="scientific">Panagrolaimus davidi</name>
    <dbReference type="NCBI Taxonomy" id="227884"/>
    <lineage>
        <taxon>Eukaryota</taxon>
        <taxon>Metazoa</taxon>
        <taxon>Ecdysozoa</taxon>
        <taxon>Nematoda</taxon>
        <taxon>Chromadorea</taxon>
        <taxon>Rhabditida</taxon>
        <taxon>Tylenchina</taxon>
        <taxon>Panagrolaimomorpha</taxon>
        <taxon>Panagrolaimoidea</taxon>
        <taxon>Panagrolaimidae</taxon>
        <taxon>Panagrolaimus</taxon>
    </lineage>
</organism>
<dbReference type="WBParaSite" id="PDA_v2.g24725.t1">
    <property type="protein sequence ID" value="PDA_v2.g24725.t1"/>
    <property type="gene ID" value="PDA_v2.g24725"/>
</dbReference>
<proteinExistence type="predicted"/>
<reference evidence="2" key="1">
    <citation type="submission" date="2022-11" db="UniProtKB">
        <authorList>
            <consortium name="WormBaseParasite"/>
        </authorList>
    </citation>
    <scope>IDENTIFICATION</scope>
</reference>
<protein>
    <submittedName>
        <fullName evidence="2">Uncharacterized protein</fullName>
    </submittedName>
</protein>
<keyword evidence="1" id="KW-1185">Reference proteome</keyword>
<dbReference type="Proteomes" id="UP000887578">
    <property type="component" value="Unplaced"/>
</dbReference>
<dbReference type="AlphaFoldDB" id="A0A914Q1X0"/>
<evidence type="ECO:0000313" key="1">
    <source>
        <dbReference type="Proteomes" id="UP000887578"/>
    </source>
</evidence>